<proteinExistence type="predicted"/>
<reference evidence="1" key="1">
    <citation type="submission" date="2022-05" db="EMBL/GenBank/DDBJ databases">
        <authorList>
            <person name="Pankratov T."/>
        </authorList>
    </citation>
    <scope>NUCLEOTIDE SEQUENCE</scope>
    <source>
        <strain evidence="1">BP6-180914</strain>
    </source>
</reference>
<evidence type="ECO:0000313" key="2">
    <source>
        <dbReference type="Proteomes" id="UP001165667"/>
    </source>
</evidence>
<comment type="caution">
    <text evidence="1">The sequence shown here is derived from an EMBL/GenBank/DDBJ whole genome shotgun (WGS) entry which is preliminary data.</text>
</comment>
<dbReference type="RefSeq" id="WP_282588305.1">
    <property type="nucleotide sequence ID" value="NZ_JAMOIM010000036.1"/>
</dbReference>
<organism evidence="1 2">
    <name type="scientific">Lichenifustis flavocetrariae</name>
    <dbReference type="NCBI Taxonomy" id="2949735"/>
    <lineage>
        <taxon>Bacteria</taxon>
        <taxon>Pseudomonadati</taxon>
        <taxon>Pseudomonadota</taxon>
        <taxon>Alphaproteobacteria</taxon>
        <taxon>Hyphomicrobiales</taxon>
        <taxon>Lichenihabitantaceae</taxon>
        <taxon>Lichenifustis</taxon>
    </lineage>
</organism>
<dbReference type="AlphaFoldDB" id="A0AA42CQZ2"/>
<name>A0AA42CQZ2_9HYPH</name>
<gene>
    <name evidence="1" type="ORF">M8523_28650</name>
</gene>
<keyword evidence="2" id="KW-1185">Reference proteome</keyword>
<evidence type="ECO:0000313" key="1">
    <source>
        <dbReference type="EMBL" id="MCW6511927.1"/>
    </source>
</evidence>
<dbReference type="Proteomes" id="UP001165667">
    <property type="component" value="Unassembled WGS sequence"/>
</dbReference>
<accession>A0AA42CQZ2</accession>
<sequence>MPGDDVLEDTAFCRRKPEESRNDFGRRHEGIVCLRNEDRRGGLAVGRHAAAPQRQDVQGALTTIIARHGNFKPLAPERVLTR</sequence>
<dbReference type="EMBL" id="JAMOIM010000036">
    <property type="protein sequence ID" value="MCW6511927.1"/>
    <property type="molecule type" value="Genomic_DNA"/>
</dbReference>
<protein>
    <submittedName>
        <fullName evidence="1">Uncharacterized protein</fullName>
    </submittedName>
</protein>